<dbReference type="InterPro" id="IPR052901">
    <property type="entry name" value="Bact_TGase-like"/>
</dbReference>
<dbReference type="InterPro" id="IPR038765">
    <property type="entry name" value="Papain-like_cys_pep_sf"/>
</dbReference>
<name>A0A9W5YF88_9FIRM</name>
<evidence type="ECO:0000313" key="3">
    <source>
        <dbReference type="EMBL" id="GKX31223.1"/>
    </source>
</evidence>
<dbReference type="SMART" id="SM00460">
    <property type="entry name" value="TGc"/>
    <property type="match status" value="1"/>
</dbReference>
<dbReference type="Pfam" id="PF01841">
    <property type="entry name" value="Transglut_core"/>
    <property type="match status" value="1"/>
</dbReference>
<dbReference type="Proteomes" id="UP001144256">
    <property type="component" value="Unassembled WGS sequence"/>
</dbReference>
<feature type="transmembrane region" description="Helical" evidence="1">
    <location>
        <begin position="39"/>
        <end position="56"/>
    </location>
</feature>
<reference evidence="3" key="1">
    <citation type="submission" date="2022-06" db="EMBL/GenBank/DDBJ databases">
        <title>Vallitalea longa sp. nov., an anaerobic bacterium isolated from marine sediment.</title>
        <authorList>
            <person name="Hirano S."/>
            <person name="Terahara T."/>
            <person name="Mori K."/>
            <person name="Hamada M."/>
            <person name="Matsumoto R."/>
            <person name="Kobayashi T."/>
        </authorList>
    </citation>
    <scope>NUCLEOTIDE SEQUENCE</scope>
    <source>
        <strain evidence="3">SH18-1</strain>
    </source>
</reference>
<dbReference type="PANTHER" id="PTHR42736:SF1">
    <property type="entry name" value="PROTEIN-GLUTAMINE GAMMA-GLUTAMYLTRANSFERASE"/>
    <property type="match status" value="1"/>
</dbReference>
<feature type="transmembrane region" description="Helical" evidence="1">
    <location>
        <begin position="195"/>
        <end position="217"/>
    </location>
</feature>
<comment type="caution">
    <text evidence="3">The sequence shown here is derived from an EMBL/GenBank/DDBJ whole genome shotgun (WGS) entry which is preliminary data.</text>
</comment>
<dbReference type="Gene3D" id="3.10.620.30">
    <property type="match status" value="1"/>
</dbReference>
<proteinExistence type="predicted"/>
<dbReference type="InterPro" id="IPR002931">
    <property type="entry name" value="Transglutaminase-like"/>
</dbReference>
<gene>
    <name evidence="3" type="ORF">SH1V18_37030</name>
</gene>
<dbReference type="AlphaFoldDB" id="A0A9W5YF88"/>
<evidence type="ECO:0000259" key="2">
    <source>
        <dbReference type="SMART" id="SM00460"/>
    </source>
</evidence>
<dbReference type="EMBL" id="BRLB01000015">
    <property type="protein sequence ID" value="GKX31223.1"/>
    <property type="molecule type" value="Genomic_DNA"/>
</dbReference>
<protein>
    <recommendedName>
        <fullName evidence="2">Transglutaminase-like domain-containing protein</fullName>
    </recommendedName>
</protein>
<accession>A0A9W5YF88</accession>
<feature type="transmembrane region" description="Helical" evidence="1">
    <location>
        <begin position="117"/>
        <end position="134"/>
    </location>
</feature>
<feature type="transmembrane region" description="Helical" evidence="1">
    <location>
        <begin position="642"/>
        <end position="665"/>
    </location>
</feature>
<keyword evidence="1" id="KW-1133">Transmembrane helix</keyword>
<keyword evidence="1" id="KW-0812">Transmembrane</keyword>
<sequence>MRKYIKNILDISLFELTKILIAYSIIITISGLLWYEIGYVELFAIIVCTYVILSIITYNGKFFLISICSITFMLIITYSILAVSKNLIKVICKINDYMDIYSNAIINGSLLEIKDQIIPIIFIAFIVSLIIIFLSKCKHFFACLLVFGLTIFLTASFVRGYYNVTGFYIFIIAIITNYFYYFYNKNIKDKDKKGFYLLAVNSIIFSVIIIFLAGNLYRAKPRPLIFIYDVSKALEDYFENMQKKRTEKKYEGNSGKDNYDDEIEDHEEVIFNYDSTDELKSKVETTLEPLLYVYTDKTLYLRGSTCNMFDGKQWDYYVNYENDINDEDEHIYALSSSAKNYNIEDVKKSLFNDKSVGITYKNISTPILFTPNNFISIYDSNGNNSNDSFEYSDRGIVYGAALTDGFTYSINYLEPKYDMELLQELLYECKEGLYYGSMTSSYKKRLIDKARNIRRDYMFIPDTITDRTVELAEKITKSSNSEYEKAKAIEKYLKDNIEYSYTTNLPDNNEDILDYFLFETKEGFCTYSATAMVIMARSVGIPARYVKGFVVGEREELEPDMLNQNHITNEKKDSKTVVTGWDAHAWVEVYLEGYGWLPFEPTSGFSLVDTTVEEDYIELPDEDIKIEEEIYLENVNTDKKRIPVSAIIIFLIVIKIVLSVSVIGVRLRKRKQYYNLGTTSKKIITLFSKTLMLMEVAGYKKSSNQTIREYAKTINGELDNSEYNLFQVVKIYEKACYAKGKLEDSQLKIFEGYYQFIKTMAKERTNMITVNIRLFIYNIK</sequence>
<feature type="transmembrane region" description="Helical" evidence="1">
    <location>
        <begin position="141"/>
        <end position="158"/>
    </location>
</feature>
<organism evidence="3 4">
    <name type="scientific">Vallitalea longa</name>
    <dbReference type="NCBI Taxonomy" id="2936439"/>
    <lineage>
        <taxon>Bacteria</taxon>
        <taxon>Bacillati</taxon>
        <taxon>Bacillota</taxon>
        <taxon>Clostridia</taxon>
        <taxon>Lachnospirales</taxon>
        <taxon>Vallitaleaceae</taxon>
        <taxon>Vallitalea</taxon>
    </lineage>
</organism>
<dbReference type="RefSeq" id="WP_281818060.1">
    <property type="nucleotide sequence ID" value="NZ_BRLB01000015.1"/>
</dbReference>
<keyword evidence="4" id="KW-1185">Reference proteome</keyword>
<evidence type="ECO:0000313" key="4">
    <source>
        <dbReference type="Proteomes" id="UP001144256"/>
    </source>
</evidence>
<feature type="domain" description="Transglutaminase-like" evidence="2">
    <location>
        <begin position="517"/>
        <end position="603"/>
    </location>
</feature>
<keyword evidence="1" id="KW-0472">Membrane</keyword>
<feature type="transmembrane region" description="Helical" evidence="1">
    <location>
        <begin position="12"/>
        <end position="33"/>
    </location>
</feature>
<dbReference type="PANTHER" id="PTHR42736">
    <property type="entry name" value="PROTEIN-GLUTAMINE GAMMA-GLUTAMYLTRANSFERASE"/>
    <property type="match status" value="1"/>
</dbReference>
<feature type="transmembrane region" description="Helical" evidence="1">
    <location>
        <begin position="164"/>
        <end position="183"/>
    </location>
</feature>
<evidence type="ECO:0000256" key="1">
    <source>
        <dbReference type="SAM" id="Phobius"/>
    </source>
</evidence>
<feature type="transmembrane region" description="Helical" evidence="1">
    <location>
        <begin position="63"/>
        <end position="81"/>
    </location>
</feature>
<dbReference type="SUPFAM" id="SSF54001">
    <property type="entry name" value="Cysteine proteinases"/>
    <property type="match status" value="1"/>
</dbReference>